<evidence type="ECO:0000256" key="8">
    <source>
        <dbReference type="SAM" id="Phobius"/>
    </source>
</evidence>
<feature type="transmembrane region" description="Helical" evidence="8">
    <location>
        <begin position="74"/>
        <end position="94"/>
    </location>
</feature>
<name>A0A8J7TAS9_ATRSP</name>
<dbReference type="GO" id="GO:1905515">
    <property type="term" value="P:non-motile cilium assembly"/>
    <property type="evidence" value="ECO:0007669"/>
    <property type="project" value="TreeGrafter"/>
</dbReference>
<reference evidence="9" key="1">
    <citation type="journal article" date="2021" name="Cell">
        <title>Tracing the genetic footprints of vertebrate landing in non-teleost ray-finned fishes.</title>
        <authorList>
            <person name="Bi X."/>
            <person name="Wang K."/>
            <person name="Yang L."/>
            <person name="Pan H."/>
            <person name="Jiang H."/>
            <person name="Wei Q."/>
            <person name="Fang M."/>
            <person name="Yu H."/>
            <person name="Zhu C."/>
            <person name="Cai Y."/>
            <person name="He Y."/>
            <person name="Gan X."/>
            <person name="Zeng H."/>
            <person name="Yu D."/>
            <person name="Zhu Y."/>
            <person name="Jiang H."/>
            <person name="Qiu Q."/>
            <person name="Yang H."/>
            <person name="Zhang Y.E."/>
            <person name="Wang W."/>
            <person name="Zhu M."/>
            <person name="He S."/>
            <person name="Zhang G."/>
        </authorList>
    </citation>
    <scope>NUCLEOTIDE SEQUENCE</scope>
    <source>
        <strain evidence="9">Allg_001</strain>
    </source>
</reference>
<evidence type="ECO:0000313" key="10">
    <source>
        <dbReference type="Proteomes" id="UP000736164"/>
    </source>
</evidence>
<feature type="transmembrane region" description="Helical" evidence="8">
    <location>
        <begin position="42"/>
        <end position="62"/>
    </location>
</feature>
<evidence type="ECO:0000256" key="3">
    <source>
        <dbReference type="ARBA" id="ARBA00022692"/>
    </source>
</evidence>
<feature type="region of interest" description="Disordered" evidence="7">
    <location>
        <begin position="154"/>
        <end position="199"/>
    </location>
</feature>
<feature type="region of interest" description="Disordered" evidence="7">
    <location>
        <begin position="323"/>
        <end position="343"/>
    </location>
</feature>
<evidence type="ECO:0000256" key="7">
    <source>
        <dbReference type="SAM" id="MobiDB-lite"/>
    </source>
</evidence>
<comment type="subcellular location">
    <subcellularLocation>
        <location evidence="1">Cell projection</location>
        <location evidence="1">Cilium</location>
    </subcellularLocation>
    <subcellularLocation>
        <location evidence="2">Membrane</location>
        <topology evidence="2">Multi-pass membrane protein</topology>
    </subcellularLocation>
</comment>
<keyword evidence="10" id="KW-1185">Reference proteome</keyword>
<proteinExistence type="predicted"/>
<protein>
    <submittedName>
        <fullName evidence="9">TMM80 protein</fullName>
    </submittedName>
</protein>
<evidence type="ECO:0000256" key="1">
    <source>
        <dbReference type="ARBA" id="ARBA00004138"/>
    </source>
</evidence>
<comment type="caution">
    <text evidence="9">The sequence shown here is derived from an EMBL/GenBank/DDBJ whole genome shotgun (WGS) entry which is preliminary data.</text>
</comment>
<feature type="non-terminal residue" evidence="9">
    <location>
        <position position="382"/>
    </location>
</feature>
<evidence type="ECO:0000256" key="6">
    <source>
        <dbReference type="ARBA" id="ARBA00023273"/>
    </source>
</evidence>
<evidence type="ECO:0000256" key="4">
    <source>
        <dbReference type="ARBA" id="ARBA00022989"/>
    </source>
</evidence>
<dbReference type="GO" id="GO:0035869">
    <property type="term" value="C:ciliary transition zone"/>
    <property type="evidence" value="ECO:0007669"/>
    <property type="project" value="TreeGrafter"/>
</dbReference>
<keyword evidence="6" id="KW-0966">Cell projection</keyword>
<dbReference type="AlphaFoldDB" id="A0A8J7TAS9"/>
<feature type="non-terminal residue" evidence="9">
    <location>
        <position position="1"/>
    </location>
</feature>
<keyword evidence="4 8" id="KW-1133">Transmembrane helix</keyword>
<evidence type="ECO:0000256" key="5">
    <source>
        <dbReference type="ARBA" id="ARBA00023136"/>
    </source>
</evidence>
<dbReference type="Proteomes" id="UP000736164">
    <property type="component" value="Unassembled WGS sequence"/>
</dbReference>
<dbReference type="PANTHER" id="PTHR13531:SF8">
    <property type="entry name" value="TRANSMEMBRANE PROTEIN 80"/>
    <property type="match status" value="1"/>
</dbReference>
<dbReference type="PANTHER" id="PTHR13531">
    <property type="entry name" value="GEO07735P1-RELATED-RELATED"/>
    <property type="match status" value="1"/>
</dbReference>
<keyword evidence="5 8" id="KW-0472">Membrane</keyword>
<dbReference type="InterPro" id="IPR019184">
    <property type="entry name" value="Uncharacterised_TM-17"/>
</dbReference>
<evidence type="ECO:0000313" key="9">
    <source>
        <dbReference type="EMBL" id="MBN3317033.1"/>
    </source>
</evidence>
<accession>A0A8J7TAS9</accession>
<organism evidence="9 10">
    <name type="scientific">Atractosteus spatula</name>
    <name type="common">Alligator gar</name>
    <name type="synonym">Lepisosteus spatula</name>
    <dbReference type="NCBI Taxonomy" id="7917"/>
    <lineage>
        <taxon>Eukaryota</taxon>
        <taxon>Metazoa</taxon>
        <taxon>Chordata</taxon>
        <taxon>Craniata</taxon>
        <taxon>Vertebrata</taxon>
        <taxon>Euteleostomi</taxon>
        <taxon>Actinopterygii</taxon>
        <taxon>Neopterygii</taxon>
        <taxon>Holostei</taxon>
        <taxon>Semionotiformes</taxon>
        <taxon>Lepisosteidae</taxon>
        <taxon>Atractosteus</taxon>
    </lineage>
</organism>
<dbReference type="Pfam" id="PF09799">
    <property type="entry name" value="Transmemb_17"/>
    <property type="match status" value="1"/>
</dbReference>
<dbReference type="GO" id="GO:0016020">
    <property type="term" value="C:membrane"/>
    <property type="evidence" value="ECO:0007669"/>
    <property type="project" value="UniProtKB-SubCell"/>
</dbReference>
<sequence length="382" mass="41689">LSSVPLQVLFYLTGLYFAFYCLCTLLMVIYKSQVLSYPDRDLALDLALLFLMAVLEAVRLYWGVRGNLKESQRSVGICLAITLASVLLSIYFLLWETYVLRADVILNAILLSLYGLQGILGLITIASFASGQHTRLLPGSGSVRVPVLGVTRARRPEQGSATRDSRRAAHGLEWSPEPELSTSTAGHGTRHTESTSGTSKKHCGSLLSLGFCLPCTQTALNTGATVELLLRAEPCCSTVVLGVARSDSKLSAKALYEQRKKYSNSNIIMQETSQYHVEVRGLPSALLALILPQERGGLCCPTPASLPCCQQIPDNEVLSIPESMSGVPGQKRTIKQSTDGEAAMTRPRGSGLCRWFCAVLVWRLCYKGSQRPDCSFHTQPQE</sequence>
<gene>
    <name evidence="9" type="primary">Tmem80_1</name>
    <name evidence="9" type="ORF">GTO95_0015332</name>
</gene>
<dbReference type="EMBL" id="JAAWVO010033806">
    <property type="protein sequence ID" value="MBN3317033.1"/>
    <property type="molecule type" value="Genomic_DNA"/>
</dbReference>
<feature type="transmembrane region" description="Helical" evidence="8">
    <location>
        <begin position="6"/>
        <end position="30"/>
    </location>
</feature>
<evidence type="ECO:0000256" key="2">
    <source>
        <dbReference type="ARBA" id="ARBA00004141"/>
    </source>
</evidence>
<keyword evidence="3 8" id="KW-0812">Transmembrane</keyword>
<feature type="transmembrane region" description="Helical" evidence="8">
    <location>
        <begin position="106"/>
        <end position="129"/>
    </location>
</feature>